<dbReference type="Proteomes" id="UP000008152">
    <property type="component" value="Chromosome II"/>
</dbReference>
<sequence length="209" mass="24236">MERSNLIYAYGDDIFSEKHKLSGNFDDDLIVSLKYRYGLGLNKDLEKSSDILLSYSDSQIGNDKGDLGMKYYLLGTYNYSCKNPVKGLEYLKKSNEYGYVKSNFLYGYISYYGLREKITTEDYFSILKKGMQNADGYSIFQYIYLSFTTGEITGVTDWIDIIEKMNLFSTCDLYNFHKFGVGVGGLISDWESKKLIIRKLWPEYNLKCE</sequence>
<protein>
    <recommendedName>
        <fullName evidence="3">Sel1 repeat family protein</fullName>
    </recommendedName>
</protein>
<evidence type="ECO:0000313" key="2">
    <source>
        <dbReference type="Proteomes" id="UP000008152"/>
    </source>
</evidence>
<dbReference type="Gene3D" id="1.25.40.10">
    <property type="entry name" value="Tetratricopeptide repeat domain"/>
    <property type="match status" value="1"/>
</dbReference>
<proteinExistence type="predicted"/>
<name>A7N880_VIBC1</name>
<dbReference type="KEGG" id="vha:VIBHAR_06447"/>
<organism evidence="1 2">
    <name type="scientific">Vibrio campbellii (strain ATCC BAA-1116)</name>
    <dbReference type="NCBI Taxonomy" id="2902295"/>
    <lineage>
        <taxon>Bacteria</taxon>
        <taxon>Pseudomonadati</taxon>
        <taxon>Pseudomonadota</taxon>
        <taxon>Gammaproteobacteria</taxon>
        <taxon>Vibrionales</taxon>
        <taxon>Vibrionaceae</taxon>
        <taxon>Vibrio</taxon>
    </lineage>
</organism>
<dbReference type="EMBL" id="CP000790">
    <property type="protein sequence ID" value="ABU74338.1"/>
    <property type="molecule type" value="Genomic_DNA"/>
</dbReference>
<accession>A7N880</accession>
<evidence type="ECO:0000313" key="1">
    <source>
        <dbReference type="EMBL" id="ABU74338.1"/>
    </source>
</evidence>
<dbReference type="PATRIC" id="fig|338187.36.peg.5299"/>
<reference evidence="1 2" key="1">
    <citation type="submission" date="2007-08" db="EMBL/GenBank/DDBJ databases">
        <authorList>
            <consortium name="The Vibrio harveyi Genome Sequencing Project"/>
            <person name="Bassler B."/>
            <person name="Clifton S.W."/>
            <person name="Fulton L."/>
            <person name="Delehaunty K."/>
            <person name="Fronick C."/>
            <person name="Harrison M."/>
            <person name="Markivic C."/>
            <person name="Fulton R."/>
            <person name="Tin-Wollam A.-M."/>
            <person name="Shah N."/>
            <person name="Pepin K."/>
            <person name="Nash W."/>
            <person name="Thiruvilangam P."/>
            <person name="Bhonagiri V."/>
            <person name="Waters C."/>
            <person name="Tu K.C."/>
            <person name="Irgon J."/>
            <person name="Wilson R.K."/>
        </authorList>
    </citation>
    <scope>NUCLEOTIDE SEQUENCE [LARGE SCALE GENOMIC DNA]</scope>
    <source>
        <strain evidence="2">ATCC BAA-1116 / BB120</strain>
    </source>
</reference>
<dbReference type="InterPro" id="IPR011990">
    <property type="entry name" value="TPR-like_helical_dom_sf"/>
</dbReference>
<dbReference type="AlphaFoldDB" id="A7N880"/>
<evidence type="ECO:0008006" key="3">
    <source>
        <dbReference type="Google" id="ProtNLM"/>
    </source>
</evidence>
<gene>
    <name evidence="1" type="ordered locus">VIBHAR_06447</name>
</gene>
<dbReference type="SUPFAM" id="SSF81901">
    <property type="entry name" value="HCP-like"/>
    <property type="match status" value="1"/>
</dbReference>